<sequence length="45" mass="5034">MRRNVRLLSAVWARRGGGRGALALLECVECDGQVGPERALHNRCW</sequence>
<proteinExistence type="predicted"/>
<evidence type="ECO:0000313" key="2">
    <source>
        <dbReference type="Proteomes" id="UP000606499"/>
    </source>
</evidence>
<evidence type="ECO:0000313" key="1">
    <source>
        <dbReference type="EMBL" id="MBC5726499.1"/>
    </source>
</evidence>
<keyword evidence="2" id="KW-1185">Reference proteome</keyword>
<dbReference type="Proteomes" id="UP000606499">
    <property type="component" value="Unassembled WGS sequence"/>
</dbReference>
<name>A0A923LYX9_9FIRM</name>
<reference evidence="1" key="1">
    <citation type="submission" date="2020-08" db="EMBL/GenBank/DDBJ databases">
        <title>Genome public.</title>
        <authorList>
            <person name="Liu C."/>
            <person name="Sun Q."/>
        </authorList>
    </citation>
    <scope>NUCLEOTIDE SEQUENCE</scope>
    <source>
        <strain evidence="1">NSJ-28</strain>
    </source>
</reference>
<dbReference type="AlphaFoldDB" id="A0A923LYX9"/>
<protein>
    <submittedName>
        <fullName evidence="1">Uncharacterized protein</fullName>
    </submittedName>
</protein>
<gene>
    <name evidence="1" type="ORF">H8S45_13665</name>
</gene>
<accession>A0A923LYX9</accession>
<comment type="caution">
    <text evidence="1">The sequence shown here is derived from an EMBL/GenBank/DDBJ whole genome shotgun (WGS) entry which is preliminary data.</text>
</comment>
<organism evidence="1 2">
    <name type="scientific">Agathobaculum faecis</name>
    <dbReference type="NCBI Taxonomy" id="2763013"/>
    <lineage>
        <taxon>Bacteria</taxon>
        <taxon>Bacillati</taxon>
        <taxon>Bacillota</taxon>
        <taxon>Clostridia</taxon>
        <taxon>Eubacteriales</taxon>
        <taxon>Butyricicoccaceae</taxon>
        <taxon>Agathobaculum</taxon>
    </lineage>
</organism>
<dbReference type="RefSeq" id="WP_153802397.1">
    <property type="nucleotide sequence ID" value="NZ_JACOPL010000017.1"/>
</dbReference>
<dbReference type="EMBL" id="JACOPL010000017">
    <property type="protein sequence ID" value="MBC5726499.1"/>
    <property type="molecule type" value="Genomic_DNA"/>
</dbReference>